<evidence type="ECO:0000313" key="1">
    <source>
        <dbReference type="EMBL" id="ACD84342.1"/>
    </source>
</evidence>
<dbReference type="EMBL" id="CP000975">
    <property type="protein sequence ID" value="ACD84342.1"/>
    <property type="molecule type" value="Genomic_DNA"/>
</dbReference>
<dbReference type="HOGENOM" id="CLU_1347605_0_0_0"/>
<dbReference type="AlphaFoldDB" id="B3E0B3"/>
<name>B3E0B3_METI4</name>
<proteinExistence type="predicted"/>
<organism evidence="1 2">
    <name type="scientific">Methylacidiphilum infernorum (isolate V4)</name>
    <name type="common">Methylokorus infernorum (strain V4)</name>
    <dbReference type="NCBI Taxonomy" id="481448"/>
    <lineage>
        <taxon>Bacteria</taxon>
        <taxon>Pseudomonadati</taxon>
        <taxon>Verrucomicrobiota</taxon>
        <taxon>Methylacidiphilae</taxon>
        <taxon>Methylacidiphilales</taxon>
        <taxon>Methylacidiphilaceae</taxon>
        <taxon>Methylacidiphilum (ex Ratnadevi et al. 2023)</taxon>
    </lineage>
</organism>
<dbReference type="RefSeq" id="WP_012464622.1">
    <property type="nucleotide sequence ID" value="NC_010794.1"/>
</dbReference>
<accession>B3E0B3</accession>
<dbReference type="Proteomes" id="UP000009149">
    <property type="component" value="Chromosome"/>
</dbReference>
<dbReference type="KEGG" id="min:Minf_2288"/>
<gene>
    <name evidence="1" type="ordered locus">Minf_2288</name>
</gene>
<sequence length="203" mass="23321">MKKGEEAISFLKRKIAEANKGIQLWIFDRRDQGREIVIPKPIAEELVTAGRQQKFEFLQVLIRMCNDDSNVIRNSNVFILLDGGISDVKKYPEPQIGQLVLLDFQLPIFSEKAPMRILRYVTRSDIINFIKDWDIMLVHFVNTVELVPLKLGTQIPIVGEQSDWNITLPLGYPALVREFTGLFSGYHSHRDAQVVLKEAYLPL</sequence>
<reference evidence="1 2" key="1">
    <citation type="journal article" date="2008" name="Biol. Direct">
        <title>Complete genome sequence of the extremely acidophilic methanotroph isolate V4, Methylacidiphilum infernorum, a representative of the bacterial phylum Verrucomicrobia.</title>
        <authorList>
            <person name="Hou S."/>
            <person name="Makarova K.S."/>
            <person name="Saw J.H."/>
            <person name="Senin P."/>
            <person name="Ly B.V."/>
            <person name="Zhou Z."/>
            <person name="Ren Y."/>
            <person name="Wang J."/>
            <person name="Galperin M.Y."/>
            <person name="Omelchenko M.V."/>
            <person name="Wolf Y.I."/>
            <person name="Yutin N."/>
            <person name="Koonin E.V."/>
            <person name="Stott M.B."/>
            <person name="Mountain B.W."/>
            <person name="Crowe M.A."/>
            <person name="Smirnova A.V."/>
            <person name="Dunfield P.F."/>
            <person name="Feng L."/>
            <person name="Wang L."/>
            <person name="Alam M."/>
        </authorList>
    </citation>
    <scope>NUCLEOTIDE SEQUENCE [LARGE SCALE GENOMIC DNA]</scope>
    <source>
        <strain evidence="2">Isolate V4</strain>
    </source>
</reference>
<evidence type="ECO:0000313" key="2">
    <source>
        <dbReference type="Proteomes" id="UP000009149"/>
    </source>
</evidence>
<protein>
    <submittedName>
        <fullName evidence="1">Uncharacterized protein</fullName>
    </submittedName>
</protein>